<feature type="transmembrane region" description="Helical" evidence="2">
    <location>
        <begin position="74"/>
        <end position="93"/>
    </location>
</feature>
<sequence>MIVLNPETPTSRGRFRVPRAPLPVDVVASCVLLGVEVLLYVWLWLGGGLQIWAAGDDSASVDATLRTELARTQWLLFAALALVVVAAVLRAPWTFGSQLLAAAALTVLLTLAQQGYDRTHPTPAPAPTGDHQPCYSGSGTCN</sequence>
<evidence type="ECO:0000256" key="1">
    <source>
        <dbReference type="SAM" id="MobiDB-lite"/>
    </source>
</evidence>
<dbReference type="RefSeq" id="WP_042454991.1">
    <property type="nucleotide sequence ID" value="NZ_BBPN01000035.1"/>
</dbReference>
<feature type="domain" description="DUF6234" evidence="3">
    <location>
        <begin position="19"/>
        <end position="141"/>
    </location>
</feature>
<protein>
    <recommendedName>
        <fullName evidence="3">DUF6234 domain-containing protein</fullName>
    </recommendedName>
</protein>
<feature type="transmembrane region" description="Helical" evidence="2">
    <location>
        <begin position="26"/>
        <end position="45"/>
    </location>
</feature>
<dbReference type="AlphaFoldDB" id="A0A1H7TQM6"/>
<accession>A0A1H7TQM6</accession>
<keyword evidence="2" id="KW-1133">Transmembrane helix</keyword>
<evidence type="ECO:0000259" key="3">
    <source>
        <dbReference type="Pfam" id="PF19747"/>
    </source>
</evidence>
<keyword evidence="5" id="KW-1185">Reference proteome</keyword>
<evidence type="ECO:0000313" key="5">
    <source>
        <dbReference type="Proteomes" id="UP000183015"/>
    </source>
</evidence>
<name>A0A1H7TQM6_STRJI</name>
<dbReference type="EMBL" id="FOAZ01000014">
    <property type="protein sequence ID" value="SEL86988.1"/>
    <property type="molecule type" value="Genomic_DNA"/>
</dbReference>
<evidence type="ECO:0000256" key="2">
    <source>
        <dbReference type="SAM" id="Phobius"/>
    </source>
</evidence>
<proteinExistence type="predicted"/>
<gene>
    <name evidence="4" type="ORF">SAMN05414137_114143</name>
</gene>
<dbReference type="Pfam" id="PF19747">
    <property type="entry name" value="DUF6234"/>
    <property type="match status" value="1"/>
</dbReference>
<keyword evidence="2" id="KW-0812">Transmembrane</keyword>
<reference evidence="5" key="1">
    <citation type="submission" date="2016-10" db="EMBL/GenBank/DDBJ databases">
        <authorList>
            <person name="Varghese N."/>
        </authorList>
    </citation>
    <scope>NUCLEOTIDE SEQUENCE [LARGE SCALE GENOMIC DNA]</scope>
    <source>
        <strain evidence="5">DSM 45096 / BCRC 16803 / CGMCC 4.1857 / CIP 109030 / JCM 12277 / KCTC 19219 / NBRC 100920 / 33214</strain>
    </source>
</reference>
<evidence type="ECO:0000313" key="4">
    <source>
        <dbReference type="EMBL" id="SEL86988.1"/>
    </source>
</evidence>
<dbReference type="Proteomes" id="UP000183015">
    <property type="component" value="Unassembled WGS sequence"/>
</dbReference>
<dbReference type="STRING" id="235985.SAMN05414137_114143"/>
<feature type="region of interest" description="Disordered" evidence="1">
    <location>
        <begin position="119"/>
        <end position="142"/>
    </location>
</feature>
<dbReference type="InterPro" id="IPR046201">
    <property type="entry name" value="DUF6234"/>
</dbReference>
<keyword evidence="2" id="KW-0472">Membrane</keyword>
<organism evidence="4 5">
    <name type="scientific">Streptacidiphilus jiangxiensis</name>
    <dbReference type="NCBI Taxonomy" id="235985"/>
    <lineage>
        <taxon>Bacteria</taxon>
        <taxon>Bacillati</taxon>
        <taxon>Actinomycetota</taxon>
        <taxon>Actinomycetes</taxon>
        <taxon>Kitasatosporales</taxon>
        <taxon>Streptomycetaceae</taxon>
        <taxon>Streptacidiphilus</taxon>
    </lineage>
</organism>